<comment type="similarity">
    <text evidence="1 3">Belongs to the D-isomer specific 2-hydroxyacid dehydrogenase family.</text>
</comment>
<dbReference type="InterPro" id="IPR029752">
    <property type="entry name" value="D-isomer_DH_CS1"/>
</dbReference>
<accession>A0ABR1EYV0</accession>
<gene>
    <name evidence="6" type="ORF">BZA70DRAFT_285045</name>
</gene>
<evidence type="ECO:0000313" key="6">
    <source>
        <dbReference type="EMBL" id="KAK7202792.1"/>
    </source>
</evidence>
<dbReference type="Pfam" id="PF00389">
    <property type="entry name" value="2-Hacid_dh"/>
    <property type="match status" value="1"/>
</dbReference>
<dbReference type="GeneID" id="90039177"/>
<proteinExistence type="inferred from homology"/>
<dbReference type="InterPro" id="IPR036291">
    <property type="entry name" value="NAD(P)-bd_dom_sf"/>
</dbReference>
<dbReference type="CDD" id="cd12168">
    <property type="entry name" value="Mand_dh_like"/>
    <property type="match status" value="1"/>
</dbReference>
<evidence type="ECO:0000256" key="2">
    <source>
        <dbReference type="ARBA" id="ARBA00023002"/>
    </source>
</evidence>
<dbReference type="InterPro" id="IPR050223">
    <property type="entry name" value="D-isomer_2-hydroxyacid_DH"/>
</dbReference>
<dbReference type="EMBL" id="JBBJBU010000015">
    <property type="protein sequence ID" value="KAK7202792.1"/>
    <property type="molecule type" value="Genomic_DNA"/>
</dbReference>
<feature type="domain" description="D-isomer specific 2-hydroxyacid dehydrogenase catalytic" evidence="4">
    <location>
        <begin position="62"/>
        <end position="318"/>
    </location>
</feature>
<dbReference type="Proteomes" id="UP001498771">
    <property type="component" value="Unassembled WGS sequence"/>
</dbReference>
<organism evidence="6 7">
    <name type="scientific">Myxozyma melibiosi</name>
    <dbReference type="NCBI Taxonomy" id="54550"/>
    <lineage>
        <taxon>Eukaryota</taxon>
        <taxon>Fungi</taxon>
        <taxon>Dikarya</taxon>
        <taxon>Ascomycota</taxon>
        <taxon>Saccharomycotina</taxon>
        <taxon>Lipomycetes</taxon>
        <taxon>Lipomycetales</taxon>
        <taxon>Lipomycetaceae</taxon>
        <taxon>Myxozyma</taxon>
    </lineage>
</organism>
<name>A0ABR1EYV0_9ASCO</name>
<dbReference type="PROSITE" id="PS00670">
    <property type="entry name" value="D_2_HYDROXYACID_DH_2"/>
    <property type="match status" value="1"/>
</dbReference>
<evidence type="ECO:0000259" key="5">
    <source>
        <dbReference type="Pfam" id="PF02826"/>
    </source>
</evidence>
<dbReference type="PANTHER" id="PTHR10996:SF257">
    <property type="entry name" value="GLYOXYLATE REDUCTASE 1"/>
    <property type="match status" value="1"/>
</dbReference>
<evidence type="ECO:0000259" key="4">
    <source>
        <dbReference type="Pfam" id="PF00389"/>
    </source>
</evidence>
<dbReference type="InterPro" id="IPR029753">
    <property type="entry name" value="D-isomer_DH_CS"/>
</dbReference>
<dbReference type="RefSeq" id="XP_064765825.1">
    <property type="nucleotide sequence ID" value="XM_064913665.1"/>
</dbReference>
<dbReference type="SUPFAM" id="SSF51735">
    <property type="entry name" value="NAD(P)-binding Rossmann-fold domains"/>
    <property type="match status" value="1"/>
</dbReference>
<sequence>MSKPSVILFGKILHAYPEWQELSSLATLVEDTTKTNAELSAKFAPGGEYSSAVAIFHTHSAAAGSTINADLIASFPETLKYICHHGAGYDMIDVHAAAKRGIRVSNTPGSVDDATADVNMFLILSALRNFNQALVGLRRGEWNSTTPLAHDPELKTLGIIGMGGIGRALKKRAEAFDMKVIYHNRKPLSEELSGGAEYVSFDELLARADVLSLNLPLNAATKHIINKDAFAKMKDGVVITNTARGAVIDEAALVDALASGKVFSAGLDVFEEEPVIHPGLLANEKVTLLPHIGTHTLESRRKMELQVLKNLKSALTSGLLVDITPESAHLQK</sequence>
<keyword evidence="2 3" id="KW-0560">Oxidoreductase</keyword>
<dbReference type="InterPro" id="IPR006139">
    <property type="entry name" value="D-isomer_2_OHA_DH_cat_dom"/>
</dbReference>
<keyword evidence="7" id="KW-1185">Reference proteome</keyword>
<reference evidence="6 7" key="1">
    <citation type="submission" date="2024-03" db="EMBL/GenBank/DDBJ databases">
        <title>Genome-scale model development and genomic sequencing of the oleaginous clade Lipomyces.</title>
        <authorList>
            <consortium name="Lawrence Berkeley National Laboratory"/>
            <person name="Czajka J.J."/>
            <person name="Han Y."/>
            <person name="Kim J."/>
            <person name="Mondo S.J."/>
            <person name="Hofstad B.A."/>
            <person name="Robles A."/>
            <person name="Haridas S."/>
            <person name="Riley R."/>
            <person name="LaButti K."/>
            <person name="Pangilinan J."/>
            <person name="Andreopoulos W."/>
            <person name="Lipzen A."/>
            <person name="Yan J."/>
            <person name="Wang M."/>
            <person name="Ng V."/>
            <person name="Grigoriev I.V."/>
            <person name="Spatafora J.W."/>
            <person name="Magnuson J.K."/>
            <person name="Baker S.E."/>
            <person name="Pomraning K.R."/>
        </authorList>
    </citation>
    <scope>NUCLEOTIDE SEQUENCE [LARGE SCALE GENOMIC DNA]</scope>
    <source>
        <strain evidence="6 7">Phaff 52-87</strain>
    </source>
</reference>
<dbReference type="InterPro" id="IPR006140">
    <property type="entry name" value="D-isomer_DH_NAD-bd"/>
</dbReference>
<dbReference type="PANTHER" id="PTHR10996">
    <property type="entry name" value="2-HYDROXYACID DEHYDROGENASE-RELATED"/>
    <property type="match status" value="1"/>
</dbReference>
<evidence type="ECO:0000256" key="1">
    <source>
        <dbReference type="ARBA" id="ARBA00005854"/>
    </source>
</evidence>
<protein>
    <submittedName>
        <fullName evidence="6">D-isomer specific 2-hydroxyacid dehydrogenase</fullName>
    </submittedName>
</protein>
<dbReference type="Pfam" id="PF02826">
    <property type="entry name" value="2-Hacid_dh_C"/>
    <property type="match status" value="1"/>
</dbReference>
<evidence type="ECO:0000313" key="7">
    <source>
        <dbReference type="Proteomes" id="UP001498771"/>
    </source>
</evidence>
<dbReference type="SUPFAM" id="SSF52283">
    <property type="entry name" value="Formate/glycerate dehydrogenase catalytic domain-like"/>
    <property type="match status" value="1"/>
</dbReference>
<feature type="domain" description="D-isomer specific 2-hydroxyacid dehydrogenase NAD-binding" evidence="5">
    <location>
        <begin position="121"/>
        <end position="293"/>
    </location>
</feature>
<comment type="caution">
    <text evidence="6">The sequence shown here is derived from an EMBL/GenBank/DDBJ whole genome shotgun (WGS) entry which is preliminary data.</text>
</comment>
<dbReference type="Gene3D" id="3.40.50.720">
    <property type="entry name" value="NAD(P)-binding Rossmann-like Domain"/>
    <property type="match status" value="2"/>
</dbReference>
<dbReference type="PROSITE" id="PS00065">
    <property type="entry name" value="D_2_HYDROXYACID_DH_1"/>
    <property type="match status" value="1"/>
</dbReference>
<evidence type="ECO:0000256" key="3">
    <source>
        <dbReference type="RuleBase" id="RU003719"/>
    </source>
</evidence>